<dbReference type="EMBL" id="CAJVPQ010001910">
    <property type="protein sequence ID" value="CAG8575237.1"/>
    <property type="molecule type" value="Genomic_DNA"/>
</dbReference>
<evidence type="ECO:0000313" key="2">
    <source>
        <dbReference type="Proteomes" id="UP000789570"/>
    </source>
</evidence>
<sequence>MPNTTTTSTAIHLTTILLNPIKNESVISKQDIHNSVLVDASAVLSIRLPTHGSAVLSIRLPIHGSAVLSIRLLIHGSAVFSIRLLIHGNSKLPAYTKRLCCTKPELTVYMSGTIKGVSHEDFED</sequence>
<dbReference type="AlphaFoldDB" id="A0A9N9BRZ4"/>
<reference evidence="1" key="1">
    <citation type="submission" date="2021-06" db="EMBL/GenBank/DDBJ databases">
        <authorList>
            <person name="Kallberg Y."/>
            <person name="Tangrot J."/>
            <person name="Rosling A."/>
        </authorList>
    </citation>
    <scope>NUCLEOTIDE SEQUENCE</scope>
    <source>
        <strain evidence="1">UK204</strain>
    </source>
</reference>
<accession>A0A9N9BRZ4</accession>
<dbReference type="Proteomes" id="UP000789570">
    <property type="component" value="Unassembled WGS sequence"/>
</dbReference>
<organism evidence="1 2">
    <name type="scientific">Funneliformis caledonium</name>
    <dbReference type="NCBI Taxonomy" id="1117310"/>
    <lineage>
        <taxon>Eukaryota</taxon>
        <taxon>Fungi</taxon>
        <taxon>Fungi incertae sedis</taxon>
        <taxon>Mucoromycota</taxon>
        <taxon>Glomeromycotina</taxon>
        <taxon>Glomeromycetes</taxon>
        <taxon>Glomerales</taxon>
        <taxon>Glomeraceae</taxon>
        <taxon>Funneliformis</taxon>
    </lineage>
</organism>
<evidence type="ECO:0000313" key="1">
    <source>
        <dbReference type="EMBL" id="CAG8575237.1"/>
    </source>
</evidence>
<comment type="caution">
    <text evidence="1">The sequence shown here is derived from an EMBL/GenBank/DDBJ whole genome shotgun (WGS) entry which is preliminary data.</text>
</comment>
<proteinExistence type="predicted"/>
<keyword evidence="2" id="KW-1185">Reference proteome</keyword>
<protein>
    <submittedName>
        <fullName evidence="1">16032_t:CDS:1</fullName>
    </submittedName>
</protein>
<name>A0A9N9BRZ4_9GLOM</name>
<gene>
    <name evidence="1" type="ORF">FCALED_LOCUS7302</name>
</gene>